<organism evidence="1 2">
    <name type="scientific">Coprococcus comes</name>
    <dbReference type="NCBI Taxonomy" id="410072"/>
    <lineage>
        <taxon>Bacteria</taxon>
        <taxon>Bacillati</taxon>
        <taxon>Bacillota</taxon>
        <taxon>Clostridia</taxon>
        <taxon>Lachnospirales</taxon>
        <taxon>Lachnospiraceae</taxon>
        <taxon>Coprococcus</taxon>
    </lineage>
</organism>
<sequence>MDKEELGEMIMAFFYLIRHGEPDYGNMLEKGFYGFGRSFAPLSETGVKQAEKTAKDKSLKTAELIVSSPYTRALQTAAIISRETGLKINVEIDLHEWQVDKTNQITTSEEVVALTKEFNDNKGTYPKDQQLRWETLDEMRNRIQRVADKYANYNKVILVGHDMAFRTLTYIKKIRPAEIVELEYFSGQSKCEYFFS</sequence>
<name>A0A3E4GU17_9FIRM</name>
<dbReference type="RefSeq" id="WP_117555651.1">
    <property type="nucleotide sequence ID" value="NZ_QSOV01000001.1"/>
</dbReference>
<dbReference type="SMART" id="SM00855">
    <property type="entry name" value="PGAM"/>
    <property type="match status" value="1"/>
</dbReference>
<dbReference type="AlphaFoldDB" id="A0A3E4GU17"/>
<dbReference type="EMBL" id="QSOV01000001">
    <property type="protein sequence ID" value="RGJ26406.1"/>
    <property type="molecule type" value="Genomic_DNA"/>
</dbReference>
<dbReference type="PANTHER" id="PTHR48100">
    <property type="entry name" value="BROAD-SPECIFICITY PHOSPHATASE YOR283W-RELATED"/>
    <property type="match status" value="1"/>
</dbReference>
<dbReference type="PANTHER" id="PTHR48100:SF59">
    <property type="entry name" value="ADENOSYLCOBALAMIN_ALPHA-RIBAZOLE PHOSPHATASE"/>
    <property type="match status" value="1"/>
</dbReference>
<evidence type="ECO:0000313" key="2">
    <source>
        <dbReference type="Proteomes" id="UP000260655"/>
    </source>
</evidence>
<protein>
    <submittedName>
        <fullName evidence="1">Histidine phosphatase family protein</fullName>
    </submittedName>
</protein>
<dbReference type="SUPFAM" id="SSF53254">
    <property type="entry name" value="Phosphoglycerate mutase-like"/>
    <property type="match status" value="1"/>
</dbReference>
<proteinExistence type="predicted"/>
<reference evidence="1 2" key="1">
    <citation type="submission" date="2018-08" db="EMBL/GenBank/DDBJ databases">
        <title>A genome reference for cultivated species of the human gut microbiota.</title>
        <authorList>
            <person name="Zou Y."/>
            <person name="Xue W."/>
            <person name="Luo G."/>
        </authorList>
    </citation>
    <scope>NUCLEOTIDE SEQUENCE [LARGE SCALE GENOMIC DNA]</scope>
    <source>
        <strain evidence="1 2">TM07-19</strain>
    </source>
</reference>
<dbReference type="InterPro" id="IPR013078">
    <property type="entry name" value="His_Pase_superF_clade-1"/>
</dbReference>
<dbReference type="InterPro" id="IPR050275">
    <property type="entry name" value="PGM_Phosphatase"/>
</dbReference>
<evidence type="ECO:0000313" key="1">
    <source>
        <dbReference type="EMBL" id="RGJ26406.1"/>
    </source>
</evidence>
<dbReference type="CDD" id="cd07067">
    <property type="entry name" value="HP_PGM_like"/>
    <property type="match status" value="1"/>
</dbReference>
<dbReference type="GO" id="GO:0005737">
    <property type="term" value="C:cytoplasm"/>
    <property type="evidence" value="ECO:0007669"/>
    <property type="project" value="TreeGrafter"/>
</dbReference>
<gene>
    <name evidence="1" type="ORF">DXD67_01190</name>
</gene>
<comment type="caution">
    <text evidence="1">The sequence shown here is derived from an EMBL/GenBank/DDBJ whole genome shotgun (WGS) entry which is preliminary data.</text>
</comment>
<dbReference type="GO" id="GO:0016791">
    <property type="term" value="F:phosphatase activity"/>
    <property type="evidence" value="ECO:0007669"/>
    <property type="project" value="TreeGrafter"/>
</dbReference>
<dbReference type="InterPro" id="IPR029033">
    <property type="entry name" value="His_PPase_superfam"/>
</dbReference>
<dbReference type="Pfam" id="PF00300">
    <property type="entry name" value="His_Phos_1"/>
    <property type="match status" value="1"/>
</dbReference>
<dbReference type="Proteomes" id="UP000260655">
    <property type="component" value="Unassembled WGS sequence"/>
</dbReference>
<dbReference type="Gene3D" id="3.40.50.1240">
    <property type="entry name" value="Phosphoglycerate mutase-like"/>
    <property type="match status" value="1"/>
</dbReference>
<accession>A0A3E4GU17</accession>